<dbReference type="Gene3D" id="3.40.50.300">
    <property type="entry name" value="P-loop containing nucleotide triphosphate hydrolases"/>
    <property type="match status" value="1"/>
</dbReference>
<sequence>MIIVANPAKLKDLQAQGQTELLDVINALRAEGLSEYEALPQLIACGDQSSGKILVLEAISGVPFPRKDTHCTRFAAEVILRRAKDESIAVSLVSHIYGWEHRYA</sequence>
<gene>
    <name evidence="2" type="ORF">N7G274_009615</name>
</gene>
<reference evidence="2 3" key="1">
    <citation type="submission" date="2024-09" db="EMBL/GenBank/DDBJ databases">
        <title>Rethinking Asexuality: The Enigmatic Case of Functional Sexual Genes in Lepraria (Stereocaulaceae).</title>
        <authorList>
            <person name="Doellman M."/>
            <person name="Sun Y."/>
            <person name="Barcenas-Pena A."/>
            <person name="Lumbsch H.T."/>
            <person name="Grewe F."/>
        </authorList>
    </citation>
    <scope>NUCLEOTIDE SEQUENCE [LARGE SCALE GENOMIC DNA]</scope>
    <source>
        <strain evidence="2 3">Mercado 3170</strain>
    </source>
</reference>
<comment type="caution">
    <text evidence="2">The sequence shown here is derived from an EMBL/GenBank/DDBJ whole genome shotgun (WGS) entry which is preliminary data.</text>
</comment>
<dbReference type="Proteomes" id="UP001590950">
    <property type="component" value="Unassembled WGS sequence"/>
</dbReference>
<organism evidence="2 3">
    <name type="scientific">Stereocaulon virgatum</name>
    <dbReference type="NCBI Taxonomy" id="373712"/>
    <lineage>
        <taxon>Eukaryota</taxon>
        <taxon>Fungi</taxon>
        <taxon>Dikarya</taxon>
        <taxon>Ascomycota</taxon>
        <taxon>Pezizomycotina</taxon>
        <taxon>Lecanoromycetes</taxon>
        <taxon>OSLEUM clade</taxon>
        <taxon>Lecanoromycetidae</taxon>
        <taxon>Lecanorales</taxon>
        <taxon>Lecanorineae</taxon>
        <taxon>Stereocaulaceae</taxon>
        <taxon>Stereocaulon</taxon>
    </lineage>
</organism>
<dbReference type="InterPro" id="IPR045063">
    <property type="entry name" value="Dynamin_N"/>
</dbReference>
<evidence type="ECO:0000259" key="1">
    <source>
        <dbReference type="Pfam" id="PF00350"/>
    </source>
</evidence>
<keyword evidence="3" id="KW-1185">Reference proteome</keyword>
<protein>
    <recommendedName>
        <fullName evidence="1">Dynamin N-terminal domain-containing protein</fullName>
    </recommendedName>
</protein>
<evidence type="ECO:0000313" key="2">
    <source>
        <dbReference type="EMBL" id="KAL2037670.1"/>
    </source>
</evidence>
<dbReference type="EMBL" id="JBEFKJ010000038">
    <property type="protein sequence ID" value="KAL2037670.1"/>
    <property type="molecule type" value="Genomic_DNA"/>
</dbReference>
<feature type="domain" description="Dynamin N-terminal" evidence="1">
    <location>
        <begin position="43"/>
        <end position="87"/>
    </location>
</feature>
<dbReference type="InterPro" id="IPR027417">
    <property type="entry name" value="P-loop_NTPase"/>
</dbReference>
<accession>A0ABR3ZVQ3</accession>
<name>A0ABR3ZVQ3_9LECA</name>
<proteinExistence type="predicted"/>
<evidence type="ECO:0000313" key="3">
    <source>
        <dbReference type="Proteomes" id="UP001590950"/>
    </source>
</evidence>
<dbReference type="SUPFAM" id="SSF52540">
    <property type="entry name" value="P-loop containing nucleoside triphosphate hydrolases"/>
    <property type="match status" value="1"/>
</dbReference>
<dbReference type="Pfam" id="PF00350">
    <property type="entry name" value="Dynamin_N"/>
    <property type="match status" value="1"/>
</dbReference>